<reference evidence="2" key="1">
    <citation type="journal article" date="2021" name="Sci. Adv.">
        <title>The American lobster genome reveals insights on longevity, neural, and immune adaptations.</title>
        <authorList>
            <person name="Polinski J.M."/>
            <person name="Zimin A.V."/>
            <person name="Clark K.F."/>
            <person name="Kohn A.B."/>
            <person name="Sadowski N."/>
            <person name="Timp W."/>
            <person name="Ptitsyn A."/>
            <person name="Khanna P."/>
            <person name="Romanova D.Y."/>
            <person name="Williams P."/>
            <person name="Greenwood S.J."/>
            <person name="Moroz L.L."/>
            <person name="Walt D.R."/>
            <person name="Bodnar A.G."/>
        </authorList>
    </citation>
    <scope>NUCLEOTIDE SEQUENCE</scope>
    <source>
        <strain evidence="2">GMGI-L3</strain>
    </source>
</reference>
<keyword evidence="3" id="KW-1185">Reference proteome</keyword>
<feature type="compositionally biased region" description="Low complexity" evidence="1">
    <location>
        <begin position="80"/>
        <end position="95"/>
    </location>
</feature>
<accession>A0A8J5MJY0</accession>
<proteinExistence type="predicted"/>
<feature type="compositionally biased region" description="Polar residues" evidence="1">
    <location>
        <begin position="37"/>
        <end position="50"/>
    </location>
</feature>
<evidence type="ECO:0000313" key="2">
    <source>
        <dbReference type="EMBL" id="KAG7154189.1"/>
    </source>
</evidence>
<name>A0A8J5MJY0_HOMAM</name>
<evidence type="ECO:0000256" key="1">
    <source>
        <dbReference type="SAM" id="MobiDB-lite"/>
    </source>
</evidence>
<dbReference type="EMBL" id="JAHLQT010045000">
    <property type="protein sequence ID" value="KAG7154189.1"/>
    <property type="molecule type" value="Genomic_DNA"/>
</dbReference>
<dbReference type="AlphaFoldDB" id="A0A8J5MJY0"/>
<gene>
    <name evidence="2" type="ORF">Hamer_G020498</name>
</gene>
<dbReference type="Proteomes" id="UP000747542">
    <property type="component" value="Unassembled WGS sequence"/>
</dbReference>
<evidence type="ECO:0000313" key="3">
    <source>
        <dbReference type="Proteomes" id="UP000747542"/>
    </source>
</evidence>
<organism evidence="2 3">
    <name type="scientific">Homarus americanus</name>
    <name type="common">American lobster</name>
    <dbReference type="NCBI Taxonomy" id="6706"/>
    <lineage>
        <taxon>Eukaryota</taxon>
        <taxon>Metazoa</taxon>
        <taxon>Ecdysozoa</taxon>
        <taxon>Arthropoda</taxon>
        <taxon>Crustacea</taxon>
        <taxon>Multicrustacea</taxon>
        <taxon>Malacostraca</taxon>
        <taxon>Eumalacostraca</taxon>
        <taxon>Eucarida</taxon>
        <taxon>Decapoda</taxon>
        <taxon>Pleocyemata</taxon>
        <taxon>Astacidea</taxon>
        <taxon>Nephropoidea</taxon>
        <taxon>Nephropidae</taxon>
        <taxon>Homarus</taxon>
    </lineage>
</organism>
<protein>
    <submittedName>
        <fullName evidence="2">Uncharacterized protein</fullName>
    </submittedName>
</protein>
<comment type="caution">
    <text evidence="2">The sequence shown here is derived from an EMBL/GenBank/DDBJ whole genome shotgun (WGS) entry which is preliminary data.</text>
</comment>
<sequence>MTSLKCRCYATNMLTTTKVNSLVSLKKTHSTNHDTKISVTSKLGSSTLNTSKREARAPQAANKRRDNSVSPDAGKSAPGSTSTVTSSVVAALAERGGVRGRRGKEAGFNNSTSANRADHLQTVHQSHGVDDARHTP</sequence>
<feature type="compositionally biased region" description="Basic and acidic residues" evidence="1">
    <location>
        <begin position="116"/>
        <end position="136"/>
    </location>
</feature>
<feature type="region of interest" description="Disordered" evidence="1">
    <location>
        <begin position="28"/>
        <end position="136"/>
    </location>
</feature>